<reference evidence="1" key="1">
    <citation type="submission" date="2019-08" db="EMBL/GenBank/DDBJ databases">
        <title>Genome sequence of Clostridiales bacterium MT110.</title>
        <authorList>
            <person name="Cao J."/>
        </authorList>
    </citation>
    <scope>NUCLEOTIDE SEQUENCE</scope>
    <source>
        <strain evidence="1">MT110</strain>
    </source>
</reference>
<name>A0ACD1AEX6_9FIRM</name>
<gene>
    <name evidence="1" type="ORF">FRZ06_17785</name>
</gene>
<accession>A0ACD1AEX6</accession>
<evidence type="ECO:0000313" key="1">
    <source>
        <dbReference type="EMBL" id="QOX65063.1"/>
    </source>
</evidence>
<organism evidence="1 2">
    <name type="scientific">Anoxybacterium hadale</name>
    <dbReference type="NCBI Taxonomy" id="3408580"/>
    <lineage>
        <taxon>Bacteria</taxon>
        <taxon>Bacillati</taxon>
        <taxon>Bacillota</taxon>
        <taxon>Clostridia</taxon>
        <taxon>Peptostreptococcales</taxon>
        <taxon>Anaerovoracaceae</taxon>
        <taxon>Anoxybacterium</taxon>
    </lineage>
</organism>
<sequence>MSYNFLFCSSGRRNSLLEIFKNEFGRQGEIIACDFSEYSPAMHTAHKRYTVPSINDERYIATILGICMKNNVKGLTTLIDPEIELLSKNQRIFQENGILVFGPSHETAKVCYDKYSTYQHLEKNGIPCVKSYLPSEIRYKIEEFISAGRPLFAKPRCGSGSVGIKKIAPHEALEAELYTDEGYVIQEYMSGEEYDADIYIDMISEEMVSVFCKKKLSMKIGGADKTISVKDERLISLVDQVLLAFDFAGPIDIDFFYQDGEYLVSEINPRFGGGYLHAYGCGVSFPKLILNNMMGKSNPRELFQYEENMVMMMYDSYLIKRLDEINRVVKG</sequence>
<keyword evidence="2" id="KW-1185">Reference proteome</keyword>
<proteinExistence type="predicted"/>
<dbReference type="Proteomes" id="UP000594014">
    <property type="component" value="Chromosome"/>
</dbReference>
<dbReference type="EMBL" id="CP042469">
    <property type="protein sequence ID" value="QOX65063.1"/>
    <property type="molecule type" value="Genomic_DNA"/>
</dbReference>
<protein>
    <submittedName>
        <fullName evidence="1">ATP-grasp domain-containing protein</fullName>
    </submittedName>
</protein>
<evidence type="ECO:0000313" key="2">
    <source>
        <dbReference type="Proteomes" id="UP000594014"/>
    </source>
</evidence>